<dbReference type="EMBL" id="MT143123">
    <property type="protein sequence ID" value="QJA93120.1"/>
    <property type="molecule type" value="Genomic_DNA"/>
</dbReference>
<accession>A0A6M3LEC2</accession>
<gene>
    <name evidence="1" type="ORF">MM415B04361_0013</name>
</gene>
<sequence>MTEQQFIDRLRYIFAQYFEDDEKMWAYVYDTCMTEFYKNRAHKLNNKMRWGAKKS</sequence>
<dbReference type="AlphaFoldDB" id="A0A6M3LEC2"/>
<proteinExistence type="predicted"/>
<protein>
    <submittedName>
        <fullName evidence="1">Uncharacterized protein</fullName>
    </submittedName>
</protein>
<organism evidence="1">
    <name type="scientific">viral metagenome</name>
    <dbReference type="NCBI Taxonomy" id="1070528"/>
    <lineage>
        <taxon>unclassified sequences</taxon>
        <taxon>metagenomes</taxon>
        <taxon>organismal metagenomes</taxon>
    </lineage>
</organism>
<reference evidence="1" key="1">
    <citation type="submission" date="2020-03" db="EMBL/GenBank/DDBJ databases">
        <title>The deep terrestrial virosphere.</title>
        <authorList>
            <person name="Holmfeldt K."/>
            <person name="Nilsson E."/>
            <person name="Simone D."/>
            <person name="Lopez-Fernandez M."/>
            <person name="Wu X."/>
            <person name="de Brujin I."/>
            <person name="Lundin D."/>
            <person name="Andersson A."/>
            <person name="Bertilsson S."/>
            <person name="Dopson M."/>
        </authorList>
    </citation>
    <scope>NUCLEOTIDE SEQUENCE</scope>
    <source>
        <strain evidence="1">MM415B04361</strain>
    </source>
</reference>
<evidence type="ECO:0000313" key="1">
    <source>
        <dbReference type="EMBL" id="QJA93120.1"/>
    </source>
</evidence>
<name>A0A6M3LEC2_9ZZZZ</name>